<dbReference type="EMBL" id="JABFAJ010000019">
    <property type="protein sequence ID" value="NNU27973.1"/>
    <property type="molecule type" value="Genomic_DNA"/>
</dbReference>
<sequence>MRHAAPGRDCSCGCGGLTRGGKFLPGHDSRHATTIRNTWNEGEPEEARRLARAVGWDVDEVGRVKHGPPARRRSERRPRGVVQVVSEPGPSGTLRVACPGDCGHHLFAPGAAGREVETSCGRTLQVEPLTTTATSETPATQRKGTTMKYRPNSQLRSGSGPLGAAPALEPSNRPPAGKVPAALQPLVDEWDQFKAKYKAAVKDLDATGDGSAAMVEAKQADRRRAAQILRDTGEYPTDPTPNYDAVVARRDAARAFLDTAEDQASLISADYHREYLKVAADPTWQTQHDQARANVHTAAQALIDAIVQADEVDEMATWATTGQPFNNRFAGNPVIETDDLPIKQLDRDTGGVSVVELLGVVASLYDEYPAAAAQQAAQAAAQQEAQAFEAVAQARAEKEAAALEAQAAVKKSVKDARKPQYLK</sequence>
<dbReference type="AlphaFoldDB" id="A0A849KH92"/>
<accession>A0A849KH92</accession>
<feature type="compositionally biased region" description="Low complexity" evidence="1">
    <location>
        <begin position="131"/>
        <end position="140"/>
    </location>
</feature>
<organism evidence="2 3">
    <name type="scientific">Isoptericola sediminis</name>
    <dbReference type="NCBI Taxonomy" id="2733572"/>
    <lineage>
        <taxon>Bacteria</taxon>
        <taxon>Bacillati</taxon>
        <taxon>Actinomycetota</taxon>
        <taxon>Actinomycetes</taxon>
        <taxon>Micrococcales</taxon>
        <taxon>Promicromonosporaceae</taxon>
        <taxon>Isoptericola</taxon>
    </lineage>
</organism>
<evidence type="ECO:0000313" key="3">
    <source>
        <dbReference type="Proteomes" id="UP000557204"/>
    </source>
</evidence>
<protein>
    <submittedName>
        <fullName evidence="2">Uncharacterized protein</fullName>
    </submittedName>
</protein>
<gene>
    <name evidence="2" type="ORF">HLI28_10515</name>
</gene>
<dbReference type="Proteomes" id="UP000557204">
    <property type="component" value="Unassembled WGS sequence"/>
</dbReference>
<comment type="caution">
    <text evidence="2">The sequence shown here is derived from an EMBL/GenBank/DDBJ whole genome shotgun (WGS) entry which is preliminary data.</text>
</comment>
<dbReference type="RefSeq" id="WP_171247477.1">
    <property type="nucleotide sequence ID" value="NZ_JABFAJ010000019.1"/>
</dbReference>
<reference evidence="2 3" key="1">
    <citation type="submission" date="2020-05" db="EMBL/GenBank/DDBJ databases">
        <title>Genome sequence of Isoptericola sp. JC619 isolated from Chilika lagoon, India.</title>
        <authorList>
            <person name="Kumar D."/>
            <person name="Appam K."/>
            <person name="Gandham S."/>
            <person name="Uppada J."/>
            <person name="Sasikala C."/>
            <person name="Venkata Ramana C."/>
        </authorList>
    </citation>
    <scope>NUCLEOTIDE SEQUENCE [LARGE SCALE GENOMIC DNA]</scope>
    <source>
        <strain evidence="2 3">JC619</strain>
    </source>
</reference>
<name>A0A849KH92_9MICO</name>
<proteinExistence type="predicted"/>
<feature type="region of interest" description="Disordered" evidence="1">
    <location>
        <begin position="131"/>
        <end position="179"/>
    </location>
</feature>
<keyword evidence="3" id="KW-1185">Reference proteome</keyword>
<evidence type="ECO:0000313" key="2">
    <source>
        <dbReference type="EMBL" id="NNU27973.1"/>
    </source>
</evidence>
<evidence type="ECO:0000256" key="1">
    <source>
        <dbReference type="SAM" id="MobiDB-lite"/>
    </source>
</evidence>